<gene>
    <name evidence="1" type="ORF">J27TS8_09550</name>
</gene>
<organism evidence="1 2">
    <name type="scientific">Robertmurraya siralis</name>
    <dbReference type="NCBI Taxonomy" id="77777"/>
    <lineage>
        <taxon>Bacteria</taxon>
        <taxon>Bacillati</taxon>
        <taxon>Bacillota</taxon>
        <taxon>Bacilli</taxon>
        <taxon>Bacillales</taxon>
        <taxon>Bacillaceae</taxon>
        <taxon>Robertmurraya</taxon>
    </lineage>
</organism>
<dbReference type="AlphaFoldDB" id="A0A919WFQ9"/>
<dbReference type="Proteomes" id="UP000682111">
    <property type="component" value="Unassembled WGS sequence"/>
</dbReference>
<dbReference type="EMBL" id="BORC01000001">
    <property type="protein sequence ID" value="GIN60962.1"/>
    <property type="molecule type" value="Genomic_DNA"/>
</dbReference>
<reference evidence="1" key="1">
    <citation type="submission" date="2021-03" db="EMBL/GenBank/DDBJ databases">
        <title>Antimicrobial resistance genes in bacteria isolated from Japanese honey, and their potential for conferring macrolide and lincosamide resistance in the American foulbrood pathogen Paenibacillus larvae.</title>
        <authorList>
            <person name="Okamoto M."/>
            <person name="Kumagai M."/>
            <person name="Kanamori H."/>
            <person name="Takamatsu D."/>
        </authorList>
    </citation>
    <scope>NUCLEOTIDE SEQUENCE</scope>
    <source>
        <strain evidence="1">J27TS8</strain>
    </source>
</reference>
<comment type="caution">
    <text evidence="1">The sequence shown here is derived from an EMBL/GenBank/DDBJ whole genome shotgun (WGS) entry which is preliminary data.</text>
</comment>
<sequence>MLFKHMLKANRVAWLQYYEKSLTYSCVERLSQLNSPLYLVYGAKDFINHHLRFYQNYPHQLTVVKKVSH</sequence>
<dbReference type="InterPro" id="IPR029058">
    <property type="entry name" value="AB_hydrolase_fold"/>
</dbReference>
<proteinExistence type="predicted"/>
<evidence type="ECO:0000313" key="1">
    <source>
        <dbReference type="EMBL" id="GIN60962.1"/>
    </source>
</evidence>
<accession>A0A919WFQ9</accession>
<evidence type="ECO:0000313" key="2">
    <source>
        <dbReference type="Proteomes" id="UP000682111"/>
    </source>
</evidence>
<dbReference type="SUPFAM" id="SSF53474">
    <property type="entry name" value="alpha/beta-Hydrolases"/>
    <property type="match status" value="1"/>
</dbReference>
<keyword evidence="2" id="KW-1185">Reference proteome</keyword>
<protein>
    <submittedName>
        <fullName evidence="1">Uncharacterized protein</fullName>
    </submittedName>
</protein>
<name>A0A919WFQ9_9BACI</name>